<dbReference type="PANTHER" id="PTHR16082:SF2">
    <property type="entry name" value="AP-5 COMPLEX SUBUNIT MU-1"/>
    <property type="match status" value="1"/>
</dbReference>
<protein>
    <recommendedName>
        <fullName evidence="9">MHD domain-containing protein</fullName>
    </recommendedName>
</protein>
<dbReference type="OMA" id="NFARESP"/>
<dbReference type="Proteomes" id="UP000220158">
    <property type="component" value="Chromosome 10"/>
</dbReference>
<dbReference type="GO" id="GO:0005770">
    <property type="term" value="C:late endosome"/>
    <property type="evidence" value="ECO:0007669"/>
    <property type="project" value="TreeGrafter"/>
</dbReference>
<dbReference type="GO" id="GO:0005764">
    <property type="term" value="C:lysosome"/>
    <property type="evidence" value="ECO:0007669"/>
    <property type="project" value="TreeGrafter"/>
</dbReference>
<comment type="similarity">
    <text evidence="1">Belongs to the adaptor complexes medium subunit family.</text>
</comment>
<dbReference type="RefSeq" id="XP_028533546.1">
    <property type="nucleotide sequence ID" value="XM_028677126.1"/>
</dbReference>
<evidence type="ECO:0000313" key="7">
    <source>
        <dbReference type="EMBL" id="CRH00543.1"/>
    </source>
</evidence>
<keyword evidence="2" id="KW-0813">Transport</keyword>
<dbReference type="InterPro" id="IPR039591">
    <property type="entry name" value="AP5M1"/>
</dbReference>
<dbReference type="VEuPathDB" id="PlasmoDB:PRELSG_1019700"/>
<gene>
    <name evidence="7" type="ORF">PRELSG_1019700</name>
</gene>
<keyword evidence="3" id="KW-0653">Protein transport</keyword>
<dbReference type="GeneID" id="39736664"/>
<dbReference type="KEGG" id="prel:PRELSG_1019700"/>
<keyword evidence="4 6" id="KW-0472">Membrane</keyword>
<dbReference type="GO" id="GO:0016197">
    <property type="term" value="P:endosomal transport"/>
    <property type="evidence" value="ECO:0007669"/>
    <property type="project" value="TreeGrafter"/>
</dbReference>
<dbReference type="PANTHER" id="PTHR16082">
    <property type="entry name" value="AP-5 COMPLEX SUBUNIT MU-1"/>
    <property type="match status" value="1"/>
</dbReference>
<dbReference type="GO" id="GO:0005829">
    <property type="term" value="C:cytosol"/>
    <property type="evidence" value="ECO:0007669"/>
    <property type="project" value="TreeGrafter"/>
</dbReference>
<evidence type="ECO:0000256" key="6">
    <source>
        <dbReference type="SAM" id="Phobius"/>
    </source>
</evidence>
<evidence type="ECO:0000256" key="3">
    <source>
        <dbReference type="ARBA" id="ARBA00022927"/>
    </source>
</evidence>
<evidence type="ECO:0000313" key="8">
    <source>
        <dbReference type="Proteomes" id="UP000220158"/>
    </source>
</evidence>
<keyword evidence="6" id="KW-0812">Transmembrane</keyword>
<evidence type="ECO:0000256" key="5">
    <source>
        <dbReference type="ARBA" id="ARBA00029433"/>
    </source>
</evidence>
<name>A0A1J1HAB3_PLARL</name>
<evidence type="ECO:0008006" key="9">
    <source>
        <dbReference type="Google" id="ProtNLM"/>
    </source>
</evidence>
<keyword evidence="6" id="KW-1133">Transmembrane helix</keyword>
<proteinExistence type="inferred from homology"/>
<organism evidence="7 8">
    <name type="scientific">Plasmodium relictum</name>
    <dbReference type="NCBI Taxonomy" id="85471"/>
    <lineage>
        <taxon>Eukaryota</taxon>
        <taxon>Sar</taxon>
        <taxon>Alveolata</taxon>
        <taxon>Apicomplexa</taxon>
        <taxon>Aconoidasida</taxon>
        <taxon>Haemosporida</taxon>
        <taxon>Plasmodiidae</taxon>
        <taxon>Plasmodium</taxon>
        <taxon>Plasmodium (Haemamoeba)</taxon>
    </lineage>
</organism>
<dbReference type="AlphaFoldDB" id="A0A1J1HAB3"/>
<evidence type="ECO:0000256" key="2">
    <source>
        <dbReference type="ARBA" id="ARBA00022448"/>
    </source>
</evidence>
<sequence length="583" mass="70370">MSGIRAIFLFKSKDNNYDLIYQKHFFNIEICVKSIQELNYINIFKIKNIGELIKEQIINKRNENEYSHKKYIELNKTVSCYSIRVKNKMLYPFLFMKKKSFILVTLLHIDDLNNNNNISIIKNNTEKLFYYNFMREFLNYIETNFLRNKSFSNVNDSGLYNNLMLRKFTKILDIYISYTIPYGRFTGNNSFFLNYLRKDIYKSEDILQSNFFIFYNFLFLMNNDTTILNENKSDTLKSKSINERNEYNESRTLMKNENSNFIEKKYNNILYVNNKPSFVLYKNDLISNDLLKYNFRNLLFTFFTLLNQNKILNLQISKNYYSLFLLFFYNYSIIFEKNKKIPIINKFDQNENIKISKENIQTYIPFYLHEKNKHDIPIIIIKEELNCFITNFENENAEIKGEIILKSDEEKYLDIDMMIQLDNNCYDIYVTDLATVEKIDHNLKIKFSSKYPSHRVLTYYYRNLLCPIIGCYKVRSVNEKQVEVNVILQWNDKIPYIKTQKKSNEYFFLRLPFPYEIINHNLKCDLGKIKCEKKKEIKWILNDFTSEFPVKLSGTVEFNRNGNFFFFNIIFVLLNIFFFKISL</sequence>
<dbReference type="EMBL" id="LN835305">
    <property type="protein sequence ID" value="CRH00543.1"/>
    <property type="molecule type" value="Genomic_DNA"/>
</dbReference>
<evidence type="ECO:0000256" key="4">
    <source>
        <dbReference type="ARBA" id="ARBA00023136"/>
    </source>
</evidence>
<feature type="transmembrane region" description="Helical" evidence="6">
    <location>
        <begin position="564"/>
        <end position="581"/>
    </location>
</feature>
<dbReference type="GO" id="GO:0030119">
    <property type="term" value="C:AP-type membrane coat adaptor complex"/>
    <property type="evidence" value="ECO:0007669"/>
    <property type="project" value="TreeGrafter"/>
</dbReference>
<dbReference type="GO" id="GO:0015031">
    <property type="term" value="P:protein transport"/>
    <property type="evidence" value="ECO:0007669"/>
    <property type="project" value="UniProtKB-KW"/>
</dbReference>
<comment type="subcellular location">
    <subcellularLocation>
        <location evidence="5">Endomembrane system</location>
        <topology evidence="5">Peripheral membrane protein</topology>
        <orientation evidence="5">Cytoplasmic side</orientation>
    </subcellularLocation>
</comment>
<keyword evidence="8" id="KW-1185">Reference proteome</keyword>
<dbReference type="InterPro" id="IPR036168">
    <property type="entry name" value="AP2_Mu_C_sf"/>
</dbReference>
<evidence type="ECO:0000256" key="1">
    <source>
        <dbReference type="ARBA" id="ARBA00005324"/>
    </source>
</evidence>
<accession>A0A1J1HAB3</accession>
<dbReference type="OrthoDB" id="370767at2759"/>
<reference evidence="7 8" key="1">
    <citation type="submission" date="2015-04" db="EMBL/GenBank/DDBJ databases">
        <authorList>
            <consortium name="Pathogen Informatics"/>
        </authorList>
    </citation>
    <scope>NUCLEOTIDE SEQUENCE [LARGE SCALE GENOMIC DNA]</scope>
    <source>
        <strain evidence="7 8">SGS1</strain>
    </source>
</reference>
<dbReference type="SUPFAM" id="SSF49447">
    <property type="entry name" value="Second domain of Mu2 adaptin subunit (ap50) of ap2 adaptor"/>
    <property type="match status" value="1"/>
</dbReference>